<feature type="transmembrane region" description="Helical" evidence="7">
    <location>
        <begin position="118"/>
        <end position="140"/>
    </location>
</feature>
<organism evidence="9 10">
    <name type="scientific">Decorospora gaudefroyi</name>
    <dbReference type="NCBI Taxonomy" id="184978"/>
    <lineage>
        <taxon>Eukaryota</taxon>
        <taxon>Fungi</taxon>
        <taxon>Dikarya</taxon>
        <taxon>Ascomycota</taxon>
        <taxon>Pezizomycotina</taxon>
        <taxon>Dothideomycetes</taxon>
        <taxon>Pleosporomycetidae</taxon>
        <taxon>Pleosporales</taxon>
        <taxon>Pleosporineae</taxon>
        <taxon>Pleosporaceae</taxon>
        <taxon>Decorospora</taxon>
    </lineage>
</organism>
<comment type="subcellular location">
    <subcellularLocation>
        <location evidence="1">Membrane</location>
        <topology evidence="1">Multi-pass membrane protein</topology>
    </subcellularLocation>
</comment>
<feature type="transmembrane region" description="Helical" evidence="7">
    <location>
        <begin position="94"/>
        <end position="111"/>
    </location>
</feature>
<evidence type="ECO:0000256" key="7">
    <source>
        <dbReference type="SAM" id="Phobius"/>
    </source>
</evidence>
<evidence type="ECO:0000256" key="6">
    <source>
        <dbReference type="SAM" id="MobiDB-lite"/>
    </source>
</evidence>
<dbReference type="InterPro" id="IPR052337">
    <property type="entry name" value="SAT4-like"/>
</dbReference>
<keyword evidence="10" id="KW-1185">Reference proteome</keyword>
<evidence type="ECO:0000313" key="9">
    <source>
        <dbReference type="EMBL" id="KAF1830858.1"/>
    </source>
</evidence>
<feature type="transmembrane region" description="Helical" evidence="7">
    <location>
        <begin position="49"/>
        <end position="70"/>
    </location>
</feature>
<feature type="region of interest" description="Disordered" evidence="6">
    <location>
        <begin position="357"/>
        <end position="386"/>
    </location>
</feature>
<dbReference type="AlphaFoldDB" id="A0A6A5K0M3"/>
<feature type="compositionally biased region" description="Polar residues" evidence="6">
    <location>
        <begin position="376"/>
        <end position="386"/>
    </location>
</feature>
<feature type="compositionally biased region" description="Low complexity" evidence="6">
    <location>
        <begin position="357"/>
        <end position="375"/>
    </location>
</feature>
<dbReference type="PANTHER" id="PTHR33048">
    <property type="entry name" value="PTH11-LIKE INTEGRAL MEMBRANE PROTEIN (AFU_ORTHOLOGUE AFUA_5G11245)"/>
    <property type="match status" value="1"/>
</dbReference>
<keyword evidence="2 7" id="KW-0812">Transmembrane</keyword>
<dbReference type="Proteomes" id="UP000800040">
    <property type="component" value="Unassembled WGS sequence"/>
</dbReference>
<feature type="transmembrane region" description="Helical" evidence="7">
    <location>
        <begin position="20"/>
        <end position="37"/>
    </location>
</feature>
<evidence type="ECO:0000256" key="4">
    <source>
        <dbReference type="ARBA" id="ARBA00023136"/>
    </source>
</evidence>
<keyword evidence="4 7" id="KW-0472">Membrane</keyword>
<evidence type="ECO:0000259" key="8">
    <source>
        <dbReference type="Pfam" id="PF20684"/>
    </source>
</evidence>
<name>A0A6A5K0M3_9PLEO</name>
<gene>
    <name evidence="9" type="ORF">BDW02DRAFT_582531</name>
</gene>
<dbReference type="OrthoDB" id="3694944at2759"/>
<feature type="transmembrane region" description="Helical" evidence="7">
    <location>
        <begin position="174"/>
        <end position="193"/>
    </location>
</feature>
<accession>A0A6A5K0M3</accession>
<evidence type="ECO:0000313" key="10">
    <source>
        <dbReference type="Proteomes" id="UP000800040"/>
    </source>
</evidence>
<dbReference type="PANTHER" id="PTHR33048:SF123">
    <property type="entry name" value="INTEGRAL MEMBRANE PROTEIN"/>
    <property type="match status" value="1"/>
</dbReference>
<protein>
    <recommendedName>
        <fullName evidence="8">Rhodopsin domain-containing protein</fullName>
    </recommendedName>
</protein>
<reference evidence="9" key="1">
    <citation type="submission" date="2020-01" db="EMBL/GenBank/DDBJ databases">
        <authorList>
            <consortium name="DOE Joint Genome Institute"/>
            <person name="Haridas S."/>
            <person name="Albert R."/>
            <person name="Binder M."/>
            <person name="Bloem J."/>
            <person name="Labutti K."/>
            <person name="Salamov A."/>
            <person name="Andreopoulos B."/>
            <person name="Baker S.E."/>
            <person name="Barry K."/>
            <person name="Bills G."/>
            <person name="Bluhm B.H."/>
            <person name="Cannon C."/>
            <person name="Castanera R."/>
            <person name="Culley D.E."/>
            <person name="Daum C."/>
            <person name="Ezra D."/>
            <person name="Gonzalez J.B."/>
            <person name="Henrissat B."/>
            <person name="Kuo A."/>
            <person name="Liang C."/>
            <person name="Lipzen A."/>
            <person name="Lutzoni F."/>
            <person name="Magnuson J."/>
            <person name="Mondo S."/>
            <person name="Nolan M."/>
            <person name="Ohm R."/>
            <person name="Pangilinan J."/>
            <person name="Park H.-J."/>
            <person name="Ramirez L."/>
            <person name="Alfaro M."/>
            <person name="Sun H."/>
            <person name="Tritt A."/>
            <person name="Yoshinaga Y."/>
            <person name="Zwiers L.-H."/>
            <person name="Turgeon B.G."/>
            <person name="Goodwin S.B."/>
            <person name="Spatafora J.W."/>
            <person name="Crous P.W."/>
            <person name="Grigoriev I.V."/>
        </authorList>
    </citation>
    <scope>NUCLEOTIDE SEQUENCE</scope>
    <source>
        <strain evidence="9">P77</strain>
    </source>
</reference>
<sequence>MGENKMFMPYDLRPTIEITAFILAGLSTVVVGVRFYSRIWVVGSPKLSDYIMAAALLCTWALCACNHYQLVFGSGAQDLPKDVPQIGTKERDEYMKNWLFGSAVTFYLGFATQRTFRILVRAGIVIVPAVSVVAIFIVAFQCPKIPSYAFSAGILRDRGVAHCFDLRIVFYWQAGWSLATDVMILLLPMPLLFSLRMRTLKRLSIVAVFAVSLLIPIASAVRIWALSLWANSGSHARYYGGYIIFWSQVEINTAIICASAPSLQPLIKRVFSKLSLFQQSRGPYYYYGGRNSLPGLPVVKVERIVRRDSISILESPTLAHCSSEKKADDGIQTTVMVMHSAEEEELKARVRAFSSPNSLYSPPASPASVYSTSTPWLRTNDTPRGG</sequence>
<feature type="transmembrane region" description="Helical" evidence="7">
    <location>
        <begin position="205"/>
        <end position="230"/>
    </location>
</feature>
<evidence type="ECO:0000256" key="2">
    <source>
        <dbReference type="ARBA" id="ARBA00022692"/>
    </source>
</evidence>
<dbReference type="GO" id="GO:0016020">
    <property type="term" value="C:membrane"/>
    <property type="evidence" value="ECO:0007669"/>
    <property type="project" value="UniProtKB-SubCell"/>
</dbReference>
<evidence type="ECO:0000256" key="1">
    <source>
        <dbReference type="ARBA" id="ARBA00004141"/>
    </source>
</evidence>
<dbReference type="InterPro" id="IPR049326">
    <property type="entry name" value="Rhodopsin_dom_fungi"/>
</dbReference>
<feature type="domain" description="Rhodopsin" evidence="8">
    <location>
        <begin position="33"/>
        <end position="269"/>
    </location>
</feature>
<keyword evidence="3 7" id="KW-1133">Transmembrane helix</keyword>
<dbReference type="Pfam" id="PF20684">
    <property type="entry name" value="Fung_rhodopsin"/>
    <property type="match status" value="1"/>
</dbReference>
<evidence type="ECO:0000256" key="5">
    <source>
        <dbReference type="ARBA" id="ARBA00038359"/>
    </source>
</evidence>
<proteinExistence type="inferred from homology"/>
<evidence type="ECO:0000256" key="3">
    <source>
        <dbReference type="ARBA" id="ARBA00022989"/>
    </source>
</evidence>
<comment type="similarity">
    <text evidence="5">Belongs to the SAT4 family.</text>
</comment>
<dbReference type="EMBL" id="ML975381">
    <property type="protein sequence ID" value="KAF1830858.1"/>
    <property type="molecule type" value="Genomic_DNA"/>
</dbReference>